<dbReference type="AlphaFoldDB" id="A0AB34G0H5"/>
<dbReference type="GO" id="GO:0019441">
    <property type="term" value="P:L-tryptophan catabolic process to kynurenine"/>
    <property type="evidence" value="ECO:0007669"/>
    <property type="project" value="InterPro"/>
</dbReference>
<protein>
    <submittedName>
        <fullName evidence="2">Cyclase protein</fullName>
    </submittedName>
</protein>
<reference evidence="2" key="1">
    <citation type="submission" date="2023-01" db="EMBL/GenBank/DDBJ databases">
        <title>The growth and conidiation of Purpureocillium lavendulum are regulated by nitrogen source and histone H3K14 acetylation.</title>
        <authorList>
            <person name="Tang P."/>
            <person name="Han J."/>
            <person name="Zhang C."/>
            <person name="Tang P."/>
            <person name="Qi F."/>
            <person name="Zhang K."/>
            <person name="Liang L."/>
        </authorList>
    </citation>
    <scope>NUCLEOTIDE SEQUENCE</scope>
    <source>
        <strain evidence="2">YMF1.00683</strain>
    </source>
</reference>
<dbReference type="PANTHER" id="PTHR34861:SF10">
    <property type="entry name" value="CYCLASE"/>
    <property type="match status" value="1"/>
</dbReference>
<dbReference type="Proteomes" id="UP001163105">
    <property type="component" value="Unassembled WGS sequence"/>
</dbReference>
<gene>
    <name evidence="2" type="ORF">O9K51_03508</name>
</gene>
<proteinExistence type="inferred from homology"/>
<organism evidence="2 3">
    <name type="scientific">Purpureocillium lavendulum</name>
    <dbReference type="NCBI Taxonomy" id="1247861"/>
    <lineage>
        <taxon>Eukaryota</taxon>
        <taxon>Fungi</taxon>
        <taxon>Dikarya</taxon>
        <taxon>Ascomycota</taxon>
        <taxon>Pezizomycotina</taxon>
        <taxon>Sordariomycetes</taxon>
        <taxon>Hypocreomycetidae</taxon>
        <taxon>Hypocreales</taxon>
        <taxon>Ophiocordycipitaceae</taxon>
        <taxon>Purpureocillium</taxon>
    </lineage>
</organism>
<dbReference type="EMBL" id="JAQHRD010000002">
    <property type="protein sequence ID" value="KAJ6445105.1"/>
    <property type="molecule type" value="Genomic_DNA"/>
</dbReference>
<evidence type="ECO:0000313" key="3">
    <source>
        <dbReference type="Proteomes" id="UP001163105"/>
    </source>
</evidence>
<accession>A0AB34G0H5</accession>
<dbReference type="InterPro" id="IPR007325">
    <property type="entry name" value="KFase/CYL"/>
</dbReference>
<dbReference type="Gene3D" id="3.50.30.50">
    <property type="entry name" value="Putative cyclase"/>
    <property type="match status" value="1"/>
</dbReference>
<keyword evidence="3" id="KW-1185">Reference proteome</keyword>
<evidence type="ECO:0000313" key="2">
    <source>
        <dbReference type="EMBL" id="KAJ6445105.1"/>
    </source>
</evidence>
<dbReference type="Pfam" id="PF04199">
    <property type="entry name" value="Cyclase"/>
    <property type="match status" value="1"/>
</dbReference>
<dbReference type="PANTHER" id="PTHR34861">
    <property type="match status" value="1"/>
</dbReference>
<dbReference type="GO" id="GO:0004061">
    <property type="term" value="F:arylformamidase activity"/>
    <property type="evidence" value="ECO:0007669"/>
    <property type="project" value="InterPro"/>
</dbReference>
<dbReference type="SUPFAM" id="SSF102198">
    <property type="entry name" value="Putative cyclase"/>
    <property type="match status" value="1"/>
</dbReference>
<comment type="similarity">
    <text evidence="1">Belongs to the Cyclase 1 superfamily.</text>
</comment>
<evidence type="ECO:0000256" key="1">
    <source>
        <dbReference type="ARBA" id="ARBA00007865"/>
    </source>
</evidence>
<dbReference type="InterPro" id="IPR037175">
    <property type="entry name" value="KFase_sf"/>
</dbReference>
<comment type="caution">
    <text evidence="2">The sequence shown here is derived from an EMBL/GenBank/DDBJ whole genome shotgun (WGS) entry which is preliminary data.</text>
</comment>
<name>A0AB34G0H5_9HYPO</name>
<sequence length="345" mass="37703">MPVDPASVPDFDDLPKVKDMPQGCAWGIFDHSGKKDLVGTLNFLTPDIVKAAAAEVQDGVSVSLNWPLNALSQLGLPGRNPTKHNVLYLPESMPDGVPPHAASWDDELSFNTQNSSQWDSLCHVQHLPSGLAYNGFKPTKENLAVESTAANTQPTLDHWHEHGGIAARGVLLDYKRYAEEKGISFHAWGGDRLTVKQLEACAQHFGVEFRYGDVLIVRTGATDILANPTPEDLEAMEAHRMSGIHGSVEAARWIWNKRFAAVASDALALEAFPPIKPDGTEGGLGDLVLHHYLLSLFGMSIGELWDLSRLSEYCARKKRYSFMLTSIPLNHPCLIGSPPNALAIL</sequence>